<dbReference type="AlphaFoldDB" id="A0A8B7NJJ3"/>
<evidence type="ECO:0000313" key="3">
    <source>
        <dbReference type="RefSeq" id="XP_018013820.1"/>
    </source>
</evidence>
<feature type="domain" description="SHC SH2" evidence="1">
    <location>
        <begin position="16"/>
        <end position="100"/>
    </location>
</feature>
<dbReference type="GO" id="GO:0007283">
    <property type="term" value="P:spermatogenesis"/>
    <property type="evidence" value="ECO:0007669"/>
    <property type="project" value="TreeGrafter"/>
</dbReference>
<dbReference type="Pfam" id="PF23762">
    <property type="entry name" value="SHCBP_N"/>
    <property type="match status" value="2"/>
</dbReference>
<sequence>MDVFTVSWDPEDHIQELCKILKDGGVDSAEKNLVEYVVDSIEPAGWRAAWRPDFYRAPPGTSKLNYDFLGQHEYIVDVLDVSQEKLEATVEIVSSVAEFIKSLKNLSSCQKNQLDMKPKSCLIEGDEEDTVRKISSSSPTQEKKVRRCDVKQSSGIITGTKVHALSELRKQNDLTINHGTEMDVDEMMSAGSENSNVEQKFINIDNSKKFSESQEKPLDKANNIALAAGTIINVRVWELTPLVEQENHVLDVETTAEVTALVRFFYKHIFYPWDAEADYCCYNEATIADRHLLYRELQGEVPGIPTAVAAQMHRDVRDAWLALSAIDKLEAACGVRRDGCEVDAGDVQQLSKLHSKLQALREHFEKLRDPVMRELCMQRGTELSQTHNSSGYDSSSAVLCGAANNVWLVGRCSSMKQLQQLMQRLPDLVSKLYPQCTEWNVLLESFLQPALDHCSGGDLLLLLPGHHLLQSLGPLAVAGGAIHGIGDGVIIGSGVGAGDVMMHVGIIDSKLKTAPEAPDLCLRNVTLRPLAHQTALLVHSCTVLLDNCFVQGCRGGVIVASESSTADSENERKKRVGVCKVQGGSLGPCEDVGADVREDALLHLTHTAVSSCLVALRLHARAKVSLSHVHLSDNATCAVELRDARDLPRPDQILTSKGGRSLHALDQQHLSQVCDVYEEVTFSNNFCDVAAEADTLDVSGIGLMES</sequence>
<keyword evidence="2" id="KW-1185">Reference proteome</keyword>
<dbReference type="Proteomes" id="UP000694843">
    <property type="component" value="Unplaced"/>
</dbReference>
<dbReference type="RefSeq" id="XP_047738385.1">
    <property type="nucleotide sequence ID" value="XM_047882429.1"/>
</dbReference>
<protein>
    <submittedName>
        <fullName evidence="3 4">Uncharacterized protein LOC108670840</fullName>
    </submittedName>
</protein>
<evidence type="ECO:0000313" key="2">
    <source>
        <dbReference type="Proteomes" id="UP000694843"/>
    </source>
</evidence>
<organism evidence="2 3">
    <name type="scientific">Hyalella azteca</name>
    <name type="common">Amphipod</name>
    <dbReference type="NCBI Taxonomy" id="294128"/>
    <lineage>
        <taxon>Eukaryota</taxon>
        <taxon>Metazoa</taxon>
        <taxon>Ecdysozoa</taxon>
        <taxon>Arthropoda</taxon>
        <taxon>Crustacea</taxon>
        <taxon>Multicrustacea</taxon>
        <taxon>Malacostraca</taxon>
        <taxon>Eumalacostraca</taxon>
        <taxon>Peracarida</taxon>
        <taxon>Amphipoda</taxon>
        <taxon>Senticaudata</taxon>
        <taxon>Talitrida</taxon>
        <taxon>Talitroidea</taxon>
        <taxon>Hyalellidae</taxon>
        <taxon>Hyalella</taxon>
    </lineage>
</organism>
<dbReference type="PANTHER" id="PTHR14695:SF4">
    <property type="entry name" value="PROTEIN NESSUN DORMA"/>
    <property type="match status" value="1"/>
</dbReference>
<proteinExistence type="predicted"/>
<reference evidence="3 4" key="1">
    <citation type="submission" date="2025-04" db="UniProtKB">
        <authorList>
            <consortium name="RefSeq"/>
        </authorList>
    </citation>
    <scope>IDENTIFICATION</scope>
    <source>
        <tissue evidence="3 4">Whole organism</tissue>
    </source>
</reference>
<evidence type="ECO:0000313" key="4">
    <source>
        <dbReference type="RefSeq" id="XP_047738385.1"/>
    </source>
</evidence>
<name>A0A8B7NJJ3_HYAAZ</name>
<dbReference type="RefSeq" id="XP_018013820.1">
    <property type="nucleotide sequence ID" value="XM_018158331.2"/>
</dbReference>
<dbReference type="GeneID" id="108670840"/>
<dbReference type="CTD" id="35298"/>
<dbReference type="PANTHER" id="PTHR14695">
    <property type="entry name" value="SHC SH2-DOMAIN BINDING PROTEIN 1-RELATED"/>
    <property type="match status" value="1"/>
</dbReference>
<gene>
    <name evidence="3 4" type="primary">LOC108670840</name>
</gene>
<dbReference type="OrthoDB" id="5978115at2759"/>
<evidence type="ECO:0000259" key="1">
    <source>
        <dbReference type="Pfam" id="PF23762"/>
    </source>
</evidence>
<dbReference type="InterPro" id="IPR045140">
    <property type="entry name" value="SHCBP1-like"/>
</dbReference>
<dbReference type="GO" id="GO:0007112">
    <property type="term" value="P:male meiosis cytokinesis"/>
    <property type="evidence" value="ECO:0007669"/>
    <property type="project" value="TreeGrafter"/>
</dbReference>
<accession>A0A8B7NJJ3</accession>
<feature type="domain" description="SHC SH2" evidence="1">
    <location>
        <begin position="216"/>
        <end position="373"/>
    </location>
</feature>
<dbReference type="KEGG" id="hazt:108670840"/>
<dbReference type="InterPro" id="IPR057508">
    <property type="entry name" value="SHCBP-like_N"/>
</dbReference>